<keyword evidence="4" id="KW-1185">Reference proteome</keyword>
<feature type="region of interest" description="Disordered" evidence="1">
    <location>
        <begin position="31"/>
        <end position="57"/>
    </location>
</feature>
<feature type="compositionally biased region" description="Basic and acidic residues" evidence="1">
    <location>
        <begin position="34"/>
        <end position="55"/>
    </location>
</feature>
<dbReference type="GO" id="GO:0016787">
    <property type="term" value="F:hydrolase activity"/>
    <property type="evidence" value="ECO:0007669"/>
    <property type="project" value="UniProtKB-KW"/>
</dbReference>
<feature type="compositionally biased region" description="Basic and acidic residues" evidence="1">
    <location>
        <begin position="141"/>
        <end position="154"/>
    </location>
</feature>
<gene>
    <name evidence="3" type="ORF">HWQ56_26155</name>
</gene>
<feature type="chain" id="PRO_5028930828" evidence="2">
    <location>
        <begin position="27"/>
        <end position="326"/>
    </location>
</feature>
<dbReference type="SUPFAM" id="SSF53474">
    <property type="entry name" value="alpha/beta-Hydrolases"/>
    <property type="match status" value="1"/>
</dbReference>
<reference evidence="3 4" key="1">
    <citation type="submission" date="2020-06" db="EMBL/GenBank/DDBJ databases">
        <title>Pseudomonas eucalypticola sp. nov., an endophyte of Eucalyptus dunnii leaves with biocontrol ability of eucalyptus leaf blight.</title>
        <authorList>
            <person name="Liu Y."/>
            <person name="Song Z."/>
            <person name="Zeng H."/>
            <person name="Lu M."/>
            <person name="Wang X."/>
            <person name="Lian X."/>
            <person name="Zhang Q."/>
        </authorList>
    </citation>
    <scope>NUCLEOTIDE SEQUENCE [LARGE SCALE GENOMIC DNA]</scope>
    <source>
        <strain evidence="3 4">NP-1</strain>
    </source>
</reference>
<feature type="region of interest" description="Disordered" evidence="1">
    <location>
        <begin position="131"/>
        <end position="184"/>
    </location>
</feature>
<dbReference type="Pfam" id="PF12048">
    <property type="entry name" value="DUF3530"/>
    <property type="match status" value="1"/>
</dbReference>
<proteinExistence type="predicted"/>
<dbReference type="InterPro" id="IPR029058">
    <property type="entry name" value="AB_hydrolase_fold"/>
</dbReference>
<dbReference type="EMBL" id="CP056030">
    <property type="protein sequence ID" value="QKZ07067.1"/>
    <property type="molecule type" value="Genomic_DNA"/>
</dbReference>
<feature type="signal peptide" evidence="2">
    <location>
        <begin position="1"/>
        <end position="26"/>
    </location>
</feature>
<dbReference type="Gene3D" id="3.40.50.1820">
    <property type="entry name" value="alpha/beta hydrolase"/>
    <property type="match status" value="1"/>
</dbReference>
<evidence type="ECO:0000256" key="2">
    <source>
        <dbReference type="SAM" id="SignalP"/>
    </source>
</evidence>
<dbReference type="Proteomes" id="UP000509568">
    <property type="component" value="Chromosome"/>
</dbReference>
<keyword evidence="3" id="KW-0378">Hydrolase</keyword>
<organism evidence="3 4">
    <name type="scientific">Pseudomonas eucalypticola</name>
    <dbReference type="NCBI Taxonomy" id="2599595"/>
    <lineage>
        <taxon>Bacteria</taxon>
        <taxon>Pseudomonadati</taxon>
        <taxon>Pseudomonadota</taxon>
        <taxon>Gammaproteobacteria</taxon>
        <taxon>Pseudomonadales</taxon>
        <taxon>Pseudomonadaceae</taxon>
        <taxon>Pseudomonas</taxon>
    </lineage>
</organism>
<evidence type="ECO:0000313" key="4">
    <source>
        <dbReference type="Proteomes" id="UP000509568"/>
    </source>
</evidence>
<name>A0A7D5H348_9PSED</name>
<dbReference type="KEGG" id="pez:HWQ56_26155"/>
<feature type="compositionally biased region" description="Polar residues" evidence="1">
    <location>
        <begin position="155"/>
        <end position="169"/>
    </location>
</feature>
<protein>
    <submittedName>
        <fullName evidence="3">Alpha/beta hydrolase family protein</fullName>
    </submittedName>
</protein>
<evidence type="ECO:0000313" key="3">
    <source>
        <dbReference type="EMBL" id="QKZ07067.1"/>
    </source>
</evidence>
<accession>A0A7D5H348</accession>
<dbReference type="InterPro" id="IPR022529">
    <property type="entry name" value="DUF3530"/>
</dbReference>
<dbReference type="AlphaFoldDB" id="A0A7D5H348"/>
<dbReference type="RefSeq" id="WP_176572090.1">
    <property type="nucleotide sequence ID" value="NZ_CP056030.1"/>
</dbReference>
<sequence length="326" mass="35267">MSSIYRTTLPAFCLSLMLPLALPALADDAAQKPATDKAAEQPKVERQPVLERSQEDNLALERQLPQDEQQQLQAGSDSFLGLWRPANTSNPAGAVVIIPGTGETADWPNAVGPIRNKLPDANWHSLSISLPDLSADAPQPRVEDKAPPPKEADSKSTPPANPSVEQATATEPDKPPAQSAEELAKADAERIFARIDAAVTFAQQQKSRTVVLLGHGTGAYWAARYLKERPQAHAQRLVMVAPMTPNNASQNLQDLAPSLKVPTADIFYSDTAAAQQAAKARLQASKRLKDTGYTQISLNALPADKTAEQEQLFRRVRGWLSPKPVD</sequence>
<evidence type="ECO:0000256" key="1">
    <source>
        <dbReference type="SAM" id="MobiDB-lite"/>
    </source>
</evidence>
<keyword evidence="2" id="KW-0732">Signal</keyword>